<dbReference type="SUPFAM" id="SSF53474">
    <property type="entry name" value="alpha/beta-Hydrolases"/>
    <property type="match status" value="1"/>
</dbReference>
<dbReference type="KEGG" id="nkf:Nkreftii_002772"/>
<dbReference type="Gene3D" id="3.40.50.1820">
    <property type="entry name" value="alpha/beta hydrolase"/>
    <property type="match status" value="1"/>
</dbReference>
<proteinExistence type="predicted"/>
<keyword evidence="1" id="KW-0732">Signal</keyword>
<feature type="signal peptide" evidence="1">
    <location>
        <begin position="1"/>
        <end position="24"/>
    </location>
</feature>
<accession>A0A7S8J065</accession>
<evidence type="ECO:0000256" key="1">
    <source>
        <dbReference type="SAM" id="SignalP"/>
    </source>
</evidence>
<gene>
    <name evidence="2" type="ORF">Nkreftii_002772</name>
</gene>
<protein>
    <recommendedName>
        <fullName evidence="4">Dienelactone hydrolase domain-containing protein</fullName>
    </recommendedName>
</protein>
<feature type="chain" id="PRO_5032543424" description="Dienelactone hydrolase domain-containing protein" evidence="1">
    <location>
        <begin position="25"/>
        <end position="314"/>
    </location>
</feature>
<name>A0A7S8J065_9BACT</name>
<dbReference type="EMBL" id="CP047423">
    <property type="protein sequence ID" value="QPD04998.1"/>
    <property type="molecule type" value="Genomic_DNA"/>
</dbReference>
<evidence type="ECO:0000313" key="2">
    <source>
        <dbReference type="EMBL" id="QPD04998.1"/>
    </source>
</evidence>
<dbReference type="AlphaFoldDB" id="A0A7S8J065"/>
<reference evidence="2 3" key="1">
    <citation type="journal article" date="2020" name="ISME J.">
        <title>Enrichment and physiological characterization of a novel comammox Nitrospira indicates ammonium inhibition of complete nitrification.</title>
        <authorList>
            <person name="Sakoula D."/>
            <person name="Koch H."/>
            <person name="Frank J."/>
            <person name="Jetten M.S.M."/>
            <person name="van Kessel M.A.H.J."/>
            <person name="Lucker S."/>
        </authorList>
    </citation>
    <scope>NUCLEOTIDE SEQUENCE [LARGE SCALE GENOMIC DNA]</scope>
    <source>
        <strain evidence="2">Comreactor17</strain>
    </source>
</reference>
<dbReference type="Proteomes" id="UP000593737">
    <property type="component" value="Chromosome"/>
</dbReference>
<evidence type="ECO:0000313" key="3">
    <source>
        <dbReference type="Proteomes" id="UP000593737"/>
    </source>
</evidence>
<organism evidence="2 3">
    <name type="scientific">Candidatus Nitrospira kreftii</name>
    <dbReference type="NCBI Taxonomy" id="2652173"/>
    <lineage>
        <taxon>Bacteria</taxon>
        <taxon>Pseudomonadati</taxon>
        <taxon>Nitrospirota</taxon>
        <taxon>Nitrospiria</taxon>
        <taxon>Nitrospirales</taxon>
        <taxon>Nitrospiraceae</taxon>
        <taxon>Nitrospira</taxon>
    </lineage>
</organism>
<sequence length="314" mass="34581">MMRLQCSLLQSLATVLLLSQIGCGATQLGMCAPHTREEGNPVGTWTECFEQPISHAGITHSVFCLNNDTSKPPVLLLHELTGLSPGTLAYAEELSKDFTVYVPLLFGEKGKFSLMSGLSAYWFRGLGEFFPGGEWGIPAHGSAPIVNWLRGVVRQIGERHGSQHIGLIGNCVTGPIPIALLDHPRVSAAVVAQPALPMRFWWYSDADKASLGLSTDDLQFADHSNAKIYGLRFETDCMSDRAKLHTLHDRFGVRFLNGEISASQYQREGQRIKAHSTLIGSWKKDDEAGQPSRDTRAQVRAFLLTQLRESSHKP</sequence>
<evidence type="ECO:0008006" key="4">
    <source>
        <dbReference type="Google" id="ProtNLM"/>
    </source>
</evidence>
<dbReference type="InterPro" id="IPR029058">
    <property type="entry name" value="AB_hydrolase_fold"/>
</dbReference>